<keyword evidence="5" id="KW-0862">Zinc</keyword>
<proteinExistence type="inferred from homology"/>
<dbReference type="GO" id="GO:0043171">
    <property type="term" value="P:peptide catabolic process"/>
    <property type="evidence" value="ECO:0007669"/>
    <property type="project" value="TreeGrafter"/>
</dbReference>
<evidence type="ECO:0000259" key="9">
    <source>
        <dbReference type="Pfam" id="PF05193"/>
    </source>
</evidence>
<dbReference type="EMBL" id="MK072390">
    <property type="protein sequence ID" value="AYV83550.1"/>
    <property type="molecule type" value="Genomic_DNA"/>
</dbReference>
<dbReference type="InterPro" id="IPR054734">
    <property type="entry name" value="PqqF-like_C_4"/>
</dbReference>
<dbReference type="GO" id="GO:0051603">
    <property type="term" value="P:proteolysis involved in protein catabolic process"/>
    <property type="evidence" value="ECO:0007669"/>
    <property type="project" value="TreeGrafter"/>
</dbReference>
<dbReference type="InterPro" id="IPR001431">
    <property type="entry name" value="Pept_M16_Zn_BS"/>
</dbReference>
<gene>
    <name evidence="12" type="ORF">Hyperionvirus8_34</name>
</gene>
<dbReference type="PROSITE" id="PS00143">
    <property type="entry name" value="INSULINASE"/>
    <property type="match status" value="1"/>
</dbReference>
<comment type="similarity">
    <text evidence="1 7">Belongs to the peptidase M16 family.</text>
</comment>
<dbReference type="GO" id="GO:0004222">
    <property type="term" value="F:metalloendopeptidase activity"/>
    <property type="evidence" value="ECO:0007669"/>
    <property type="project" value="InterPro"/>
</dbReference>
<dbReference type="PANTHER" id="PTHR43690:SF18">
    <property type="entry name" value="INSULIN-DEGRADING ENZYME-RELATED"/>
    <property type="match status" value="1"/>
</dbReference>
<evidence type="ECO:0000256" key="6">
    <source>
        <dbReference type="ARBA" id="ARBA00023049"/>
    </source>
</evidence>
<evidence type="ECO:0000259" key="10">
    <source>
        <dbReference type="Pfam" id="PF16187"/>
    </source>
</evidence>
<evidence type="ECO:0000256" key="2">
    <source>
        <dbReference type="ARBA" id="ARBA00022670"/>
    </source>
</evidence>
<dbReference type="GO" id="GO:0046872">
    <property type="term" value="F:metal ion binding"/>
    <property type="evidence" value="ECO:0007669"/>
    <property type="project" value="UniProtKB-KW"/>
</dbReference>
<keyword evidence="2" id="KW-0645">Protease</keyword>
<dbReference type="Pfam" id="PF00675">
    <property type="entry name" value="Peptidase_M16"/>
    <property type="match status" value="1"/>
</dbReference>
<keyword evidence="4" id="KW-0378">Hydrolase</keyword>
<dbReference type="PANTHER" id="PTHR43690">
    <property type="entry name" value="NARDILYSIN"/>
    <property type="match status" value="1"/>
</dbReference>
<dbReference type="InterPro" id="IPR007863">
    <property type="entry name" value="Peptidase_M16_C"/>
</dbReference>
<dbReference type="Pfam" id="PF22456">
    <property type="entry name" value="PqqF-like_C_4"/>
    <property type="match status" value="1"/>
</dbReference>
<sequence length="915" mass="104789">MNIRKSVNDLSDYECVVLENGLTVLVVGGGGIIESAASLSVCVGSLLDGEVNGMAHFLEHMLFLGSEKYPNDGLYNKLIARYNGTINAYTDLDHTSYYYSCSDEGFEEVLDVFANFFVGPLFAKSTVQKEIASVEAEHQKNYYDDKWKKMQVLRTVSEGDYNGFSTGCSETLGIDSIDLKVKSFYEKYYVGRNMFLVLRSSMGVKRLMGIARRMFAGVRGGGVGTVSDRGGMLFRTPKVVFMAPTRTKNTIKIVWQVGNGEKYVYEYRRYDPINLISHLMGNECEGSVFQYLQQSGLGVNVTVEASEMVGGILLFSIEIELTPQGFVEKELVVKIVYEYVDLIRRGGLGGVYEDLREVNRQKVVYLEDQRGGGLDYVKLLSSRMALSRGRVPMEEVLIFRKVLDEYDEGVVGGVVREILEYLVFDNSVVVFESKNYEGLLGMREKWYGTEYDIGSAMSVEMIRKLEIGDTIKFLHLVGRNSYIHKYTELGRLKGYCDKYPIKIIMRDGEFWYQFTDQFNLPYGYLMVEISLNERDISACLGLDVYVECVRQTISSDLYQCQLSNYDVKVTVNRFNLVIMIYCFPEVIEKILGKIIGGLVKNDFRGVFKKVKRMYYERLIDEIFVPPYVAAMNKLRWHVQEGYYSTRELLGRLDTLTYEDVMAVGGKIFTDVTLQMIVVGRVLRDQAENIYDKIRIVWNGKGVSRRVRREKIETLDVGEIKYIKGSSDNSKERSSAMGMFYRLENIFPNKLSDRWAMVVCLTNLVHSVIGNEFINRLRTREQLGYVTMSMPFKLGGEDESFLTYAFLIQSGNSRSDYLVMRTKKFIDSGRRLILNESVESLSVRKRALIEYLVRPYENLKSFGMRSMRNAFYTDGVLNVDEILVEMYGRISKGDILEFYEKYVVEGSRSGWIVQID</sequence>
<accession>A0A3G5A8D6</accession>
<reference evidence="12" key="1">
    <citation type="submission" date="2018-10" db="EMBL/GenBank/DDBJ databases">
        <title>Hidden diversity of soil giant viruses.</title>
        <authorList>
            <person name="Schulz F."/>
            <person name="Alteio L."/>
            <person name="Goudeau D."/>
            <person name="Ryan E.M."/>
            <person name="Malmstrom R.R."/>
            <person name="Blanchard J."/>
            <person name="Woyke T."/>
        </authorList>
    </citation>
    <scope>NUCLEOTIDE SEQUENCE</scope>
    <source>
        <strain evidence="12">HYV1</strain>
    </source>
</reference>
<evidence type="ECO:0000313" key="12">
    <source>
        <dbReference type="EMBL" id="AYV83550.1"/>
    </source>
</evidence>
<evidence type="ECO:0000259" key="8">
    <source>
        <dbReference type="Pfam" id="PF00675"/>
    </source>
</evidence>
<feature type="domain" description="Peptidase M16 middle/third" evidence="10">
    <location>
        <begin position="374"/>
        <end position="649"/>
    </location>
</feature>
<dbReference type="InterPro" id="IPR011249">
    <property type="entry name" value="Metalloenz_LuxS/M16"/>
</dbReference>
<evidence type="ECO:0000256" key="3">
    <source>
        <dbReference type="ARBA" id="ARBA00022723"/>
    </source>
</evidence>
<dbReference type="SUPFAM" id="SSF63411">
    <property type="entry name" value="LuxS/MPP-like metallohydrolase"/>
    <property type="match status" value="4"/>
</dbReference>
<evidence type="ECO:0000259" key="11">
    <source>
        <dbReference type="Pfam" id="PF22456"/>
    </source>
</evidence>
<dbReference type="Pfam" id="PF05193">
    <property type="entry name" value="Peptidase_M16_C"/>
    <property type="match status" value="1"/>
</dbReference>
<keyword evidence="3" id="KW-0479">Metal-binding</keyword>
<evidence type="ECO:0000256" key="7">
    <source>
        <dbReference type="RuleBase" id="RU004447"/>
    </source>
</evidence>
<evidence type="ECO:0000256" key="5">
    <source>
        <dbReference type="ARBA" id="ARBA00022833"/>
    </source>
</evidence>
<dbReference type="InterPro" id="IPR050626">
    <property type="entry name" value="Peptidase_M16"/>
</dbReference>
<keyword evidence="6" id="KW-0482">Metalloprotease</keyword>
<feature type="domain" description="Peptidase M16 N-terminal" evidence="8">
    <location>
        <begin position="35"/>
        <end position="151"/>
    </location>
</feature>
<feature type="domain" description="Coenzyme PQQ synthesis protein F-like C-terminal lobe" evidence="11">
    <location>
        <begin position="764"/>
        <end position="860"/>
    </location>
</feature>
<evidence type="ECO:0000256" key="1">
    <source>
        <dbReference type="ARBA" id="ARBA00007261"/>
    </source>
</evidence>
<name>A0A3G5A8D6_9VIRU</name>
<dbReference type="InterPro" id="IPR032632">
    <property type="entry name" value="Peptidase_M16_M"/>
</dbReference>
<organism evidence="12">
    <name type="scientific">Hyperionvirus sp</name>
    <dbReference type="NCBI Taxonomy" id="2487770"/>
    <lineage>
        <taxon>Viruses</taxon>
        <taxon>Varidnaviria</taxon>
        <taxon>Bamfordvirae</taxon>
        <taxon>Nucleocytoviricota</taxon>
        <taxon>Megaviricetes</taxon>
        <taxon>Imitervirales</taxon>
        <taxon>Mimiviridae</taxon>
        <taxon>Klosneuvirinae</taxon>
    </lineage>
</organism>
<feature type="domain" description="Peptidase M16 C-terminal" evidence="9">
    <location>
        <begin position="180"/>
        <end position="347"/>
    </location>
</feature>
<dbReference type="Gene3D" id="3.30.830.10">
    <property type="entry name" value="Metalloenzyme, LuxS/M16 peptidase-like"/>
    <property type="match status" value="4"/>
</dbReference>
<dbReference type="InterPro" id="IPR011765">
    <property type="entry name" value="Pept_M16_N"/>
</dbReference>
<evidence type="ECO:0000256" key="4">
    <source>
        <dbReference type="ARBA" id="ARBA00022801"/>
    </source>
</evidence>
<dbReference type="Pfam" id="PF16187">
    <property type="entry name" value="Peptidase_M16_M"/>
    <property type="match status" value="1"/>
</dbReference>
<protein>
    <submittedName>
        <fullName evidence="12">Zn-dependent peptidase</fullName>
    </submittedName>
</protein>